<proteinExistence type="predicted"/>
<name>A0A9N8WR21_9GLOM</name>
<evidence type="ECO:0000313" key="1">
    <source>
        <dbReference type="EMBL" id="CAG8493672.1"/>
    </source>
</evidence>
<organism evidence="1 2">
    <name type="scientific">Cetraspora pellucida</name>
    <dbReference type="NCBI Taxonomy" id="1433469"/>
    <lineage>
        <taxon>Eukaryota</taxon>
        <taxon>Fungi</taxon>
        <taxon>Fungi incertae sedis</taxon>
        <taxon>Mucoromycota</taxon>
        <taxon>Glomeromycotina</taxon>
        <taxon>Glomeromycetes</taxon>
        <taxon>Diversisporales</taxon>
        <taxon>Gigasporaceae</taxon>
        <taxon>Cetraspora</taxon>
    </lineage>
</organism>
<comment type="caution">
    <text evidence="1">The sequence shown here is derived from an EMBL/GenBank/DDBJ whole genome shotgun (WGS) entry which is preliminary data.</text>
</comment>
<gene>
    <name evidence="1" type="ORF">CPELLU_LOCUS2104</name>
</gene>
<sequence length="119" mass="13793">MTILNGQAFHWTTNSKTKKFFKFLNPALILSSQHILSNCILDTKRINYIKLQEQTLNKDSIKEETNTSSEKKRIIEIIPKIKNIIKDALNGLNKLNSDMDKEYDELHNNELSSIKTIDD</sequence>
<keyword evidence="2" id="KW-1185">Reference proteome</keyword>
<dbReference type="Proteomes" id="UP000789759">
    <property type="component" value="Unassembled WGS sequence"/>
</dbReference>
<accession>A0A9N8WR21</accession>
<dbReference type="AlphaFoldDB" id="A0A9N8WR21"/>
<dbReference type="EMBL" id="CAJVQA010000869">
    <property type="protein sequence ID" value="CAG8493672.1"/>
    <property type="molecule type" value="Genomic_DNA"/>
</dbReference>
<protein>
    <submittedName>
        <fullName evidence="1">13333_t:CDS:1</fullName>
    </submittedName>
</protein>
<reference evidence="1" key="1">
    <citation type="submission" date="2021-06" db="EMBL/GenBank/DDBJ databases">
        <authorList>
            <person name="Kallberg Y."/>
            <person name="Tangrot J."/>
            <person name="Rosling A."/>
        </authorList>
    </citation>
    <scope>NUCLEOTIDE SEQUENCE</scope>
    <source>
        <strain evidence="1">FL966</strain>
    </source>
</reference>
<evidence type="ECO:0000313" key="2">
    <source>
        <dbReference type="Proteomes" id="UP000789759"/>
    </source>
</evidence>